<dbReference type="InterPro" id="IPR036061">
    <property type="entry name" value="CheW-like_dom_sf"/>
</dbReference>
<dbReference type="EMBL" id="RJUK01000001">
    <property type="protein sequence ID" value="ROQ21450.1"/>
    <property type="molecule type" value="Genomic_DNA"/>
</dbReference>
<sequence length="162" mass="17894">MKAPQLTETPEVREVASLLIPLQGQTLLVPNVSVAEIVPVGQIDHVPGAPDWYLGDYHWRDLTIPLASFECLNGQPRPTPGNYARVAVFNTTGVSEHIHFVALIAQGLPRLARVTPEELQVRDVSPTNPYELMQVSWAGEDAVIPDVPGLEQRVLDYLKTRV</sequence>
<feature type="domain" description="CheW-like" evidence="1">
    <location>
        <begin position="14"/>
        <end position="156"/>
    </location>
</feature>
<comment type="caution">
    <text evidence="2">The sequence shown here is derived from an EMBL/GenBank/DDBJ whole genome shotgun (WGS) entry which is preliminary data.</text>
</comment>
<proteinExistence type="predicted"/>
<organism evidence="2 3">
    <name type="scientific">Marinimicrobium koreense</name>
    <dbReference type="NCBI Taxonomy" id="306545"/>
    <lineage>
        <taxon>Bacteria</taxon>
        <taxon>Pseudomonadati</taxon>
        <taxon>Pseudomonadota</taxon>
        <taxon>Gammaproteobacteria</taxon>
        <taxon>Cellvibrionales</taxon>
        <taxon>Cellvibrionaceae</taxon>
        <taxon>Marinimicrobium</taxon>
    </lineage>
</organism>
<dbReference type="RefSeq" id="WP_123638447.1">
    <property type="nucleotide sequence ID" value="NZ_RJUK01000001.1"/>
</dbReference>
<dbReference type="SMART" id="SM00260">
    <property type="entry name" value="CheW"/>
    <property type="match status" value="1"/>
</dbReference>
<evidence type="ECO:0000259" key="1">
    <source>
        <dbReference type="PROSITE" id="PS50851"/>
    </source>
</evidence>
<dbReference type="Gene3D" id="2.40.50.180">
    <property type="entry name" value="CheA-289, Domain 4"/>
    <property type="match status" value="1"/>
</dbReference>
<evidence type="ECO:0000313" key="2">
    <source>
        <dbReference type="EMBL" id="ROQ21450.1"/>
    </source>
</evidence>
<dbReference type="SUPFAM" id="SSF50341">
    <property type="entry name" value="CheW-like"/>
    <property type="match status" value="1"/>
</dbReference>
<name>A0A3N1P411_9GAMM</name>
<dbReference type="GO" id="GO:0007165">
    <property type="term" value="P:signal transduction"/>
    <property type="evidence" value="ECO:0007669"/>
    <property type="project" value="InterPro"/>
</dbReference>
<keyword evidence="3" id="KW-1185">Reference proteome</keyword>
<dbReference type="GO" id="GO:0006935">
    <property type="term" value="P:chemotaxis"/>
    <property type="evidence" value="ECO:0007669"/>
    <property type="project" value="InterPro"/>
</dbReference>
<dbReference type="Pfam" id="PF01584">
    <property type="entry name" value="CheW"/>
    <property type="match status" value="1"/>
</dbReference>
<reference evidence="2 3" key="1">
    <citation type="submission" date="2018-11" db="EMBL/GenBank/DDBJ databases">
        <title>Genomic Encyclopedia of Type Strains, Phase IV (KMG-IV): sequencing the most valuable type-strain genomes for metagenomic binning, comparative biology and taxonomic classification.</title>
        <authorList>
            <person name="Goeker M."/>
        </authorList>
    </citation>
    <scope>NUCLEOTIDE SEQUENCE [LARGE SCALE GENOMIC DNA]</scope>
    <source>
        <strain evidence="2 3">DSM 16974</strain>
    </source>
</reference>
<protein>
    <submittedName>
        <fullName evidence="2">Chemosensory pili system protein ChpC</fullName>
    </submittedName>
</protein>
<gene>
    <name evidence="2" type="ORF">EDC38_2074</name>
</gene>
<dbReference type="Proteomes" id="UP000273643">
    <property type="component" value="Unassembled WGS sequence"/>
</dbReference>
<evidence type="ECO:0000313" key="3">
    <source>
        <dbReference type="Proteomes" id="UP000273643"/>
    </source>
</evidence>
<accession>A0A3N1P411</accession>
<dbReference type="InterPro" id="IPR002545">
    <property type="entry name" value="CheW-lke_dom"/>
</dbReference>
<dbReference type="AlphaFoldDB" id="A0A3N1P411"/>
<dbReference type="PROSITE" id="PS50851">
    <property type="entry name" value="CHEW"/>
    <property type="match status" value="1"/>
</dbReference>
<dbReference type="OrthoDB" id="5765252at2"/>